<name>A0AAW2NT16_SESRA</name>
<gene>
    <name evidence="2" type="ORF">Sradi_4394900</name>
</gene>
<dbReference type="Pfam" id="PF25597">
    <property type="entry name" value="SH3_retrovirus"/>
    <property type="match status" value="1"/>
</dbReference>
<dbReference type="AlphaFoldDB" id="A0AAW2NT16"/>
<evidence type="ECO:0000313" key="2">
    <source>
        <dbReference type="EMBL" id="KAL0345636.1"/>
    </source>
</evidence>
<proteinExistence type="predicted"/>
<comment type="caution">
    <text evidence="2">The sequence shown here is derived from an EMBL/GenBank/DDBJ whole genome shotgun (WGS) entry which is preliminary data.</text>
</comment>
<accession>A0AAW2NT16</accession>
<sequence>MSYRRRTLLDMVWSMISFTKLHLSFYGYALETAVRLLNIALSKSVVQTPYQIWHSKPGSYKFIGSSKETAGYYFYDPSEQKAFVSRNAVFLERGFPTDARCDELLLEESREAPQSNTWTSSAPIASTDNILVLRRSARVLQPPERYGFLGVTGQFDSDPKTYKEAMLEINSGKWLDAMKFGMDSMSWNQV</sequence>
<reference evidence="2" key="2">
    <citation type="journal article" date="2024" name="Plant">
        <title>Genomic evolution and insights into agronomic trait innovations of Sesamum species.</title>
        <authorList>
            <person name="Miao H."/>
            <person name="Wang L."/>
            <person name="Qu L."/>
            <person name="Liu H."/>
            <person name="Sun Y."/>
            <person name="Le M."/>
            <person name="Wang Q."/>
            <person name="Wei S."/>
            <person name="Zheng Y."/>
            <person name="Lin W."/>
            <person name="Duan Y."/>
            <person name="Cao H."/>
            <person name="Xiong S."/>
            <person name="Wang X."/>
            <person name="Wei L."/>
            <person name="Li C."/>
            <person name="Ma Q."/>
            <person name="Ju M."/>
            <person name="Zhao R."/>
            <person name="Li G."/>
            <person name="Mu C."/>
            <person name="Tian Q."/>
            <person name="Mei H."/>
            <person name="Zhang T."/>
            <person name="Gao T."/>
            <person name="Zhang H."/>
        </authorList>
    </citation>
    <scope>NUCLEOTIDE SEQUENCE</scope>
    <source>
        <strain evidence="2">G02</strain>
    </source>
</reference>
<protein>
    <recommendedName>
        <fullName evidence="1">Retroviral polymerase SH3-like domain-containing protein</fullName>
    </recommendedName>
</protein>
<organism evidence="2">
    <name type="scientific">Sesamum radiatum</name>
    <name type="common">Black benniseed</name>
    <dbReference type="NCBI Taxonomy" id="300843"/>
    <lineage>
        <taxon>Eukaryota</taxon>
        <taxon>Viridiplantae</taxon>
        <taxon>Streptophyta</taxon>
        <taxon>Embryophyta</taxon>
        <taxon>Tracheophyta</taxon>
        <taxon>Spermatophyta</taxon>
        <taxon>Magnoliopsida</taxon>
        <taxon>eudicotyledons</taxon>
        <taxon>Gunneridae</taxon>
        <taxon>Pentapetalae</taxon>
        <taxon>asterids</taxon>
        <taxon>lamiids</taxon>
        <taxon>Lamiales</taxon>
        <taxon>Pedaliaceae</taxon>
        <taxon>Sesamum</taxon>
    </lineage>
</organism>
<feature type="domain" description="Retroviral polymerase SH3-like" evidence="1">
    <location>
        <begin position="59"/>
        <end position="98"/>
    </location>
</feature>
<dbReference type="EMBL" id="JACGWJ010000019">
    <property type="protein sequence ID" value="KAL0345636.1"/>
    <property type="molecule type" value="Genomic_DNA"/>
</dbReference>
<reference evidence="2" key="1">
    <citation type="submission" date="2020-06" db="EMBL/GenBank/DDBJ databases">
        <authorList>
            <person name="Li T."/>
            <person name="Hu X."/>
            <person name="Zhang T."/>
            <person name="Song X."/>
            <person name="Zhang H."/>
            <person name="Dai N."/>
            <person name="Sheng W."/>
            <person name="Hou X."/>
            <person name="Wei L."/>
        </authorList>
    </citation>
    <scope>NUCLEOTIDE SEQUENCE</scope>
    <source>
        <strain evidence="2">G02</strain>
        <tissue evidence="2">Leaf</tissue>
    </source>
</reference>
<evidence type="ECO:0000259" key="1">
    <source>
        <dbReference type="Pfam" id="PF25597"/>
    </source>
</evidence>
<dbReference type="InterPro" id="IPR057670">
    <property type="entry name" value="SH3_retrovirus"/>
</dbReference>